<gene>
    <name evidence="3" type="ORF">XNOV1_A002775</name>
</gene>
<sequence>MADPEETDPTWRPPQTLLPGEIKSDPEENNQLINGQRIKEEESGDFEVQSQLTQPSGPANEMKSGDTAIRREKSPVVWLPLTVKAAVTNLSRVQHAQSAKTSPSAPAAVEQENGSDVLPKVTAVWSTCMTAVNGLLVTPHTPLAWPTLHRATTLVHVRPAVDASGPTVPPKRSRLTQPVIPPEAPAQMEENESKMHISIVSEGNCLPGTLSPLGFGCPLCPRYTPTAQASIERHLKRHLTNGVSFEGKVICRCHLPCRDKSHYHCLFCEATVLQKPTFIRHMQLCLWKIYATRDTATATESAPPQDTATPPESTPTRDTATPPRDTATPPESTPTRDTATPPEYTPPRDTATPPESTPPRETATPPESTPTRDTATPPEYTPPRDTATPPEYTPPHQSPSSENQPAALSSATTMDHSYSCSFVSPVEGDHSYSKAVPAPPPLVAAPEPDKEIDSTDVDPIASEKELTSDLPPKHIRCPYCGLVLYKKNLLTHVARKHELTDVLANRYLKSTLVDARHGLFAVQKRSKGFTIPVHVQRKTWGQHSTTCELEDCQQYHLLAQRSGLPSFCHHIRSLDYCATTATEETLDHEVLKEMVDNNIFNNSKATLCLTRQQEAKEAQVPFSVLVDLTGSKNNICLSIHEPKLHHYSTLGRLFVVHNTERNTWHCPCVKARLSCPHKYIAKWHLFQTRRNLFRSSLPTTTAVKTSPSAIQSTVDMASSVKYVYNAKKIPTPLPDEVTARRPSSEIPRHLFPIETTCMHCTGAPDLEEPVRITNKAKVVGMEGLVLNISTYRRRCPKCQVVYRYQEWTDGLHNYNNHIIITLQLCLFLRYNIQNHVSVSRLISSLESLLKMKFPASNLILQGYCHFEALCNTEYQYSCVSCGFYPSVVVMDLYRKGVFNFEVSELDQPGQEFKGEHDIDAFWQSIELHMISRGFFENPSQNPFVVHPTYDNWAPWIGGQTRRGNIVFNTEFAKVPLKTSSADPQLGDLPEDHLVDELLKQKVSTIRNLCKTCNLDTMGSRIDLVNQLRDEMKSRQTYDKVFQSIWGASGGWSVIMCPHGIVYSVKYNLRAESPRDFADMLLSWKHLPNVCIYNFAQELVAHMNLRVPESPPFQPFEGRLAEPTKENVEAAGQGRLQVHLPWLVNKLETPESGGHPITGSKDHYVLYDKFHQANTKDPLDVLRRIQVVPELQGTLNSQVAKQLFAVLRHNNYFLNNMGPSAHIFLMRSIIEHRNTKLNEKQVECQLRRGLSPASTATEHHPVEFGPMIIGQQTFDDTDECVQTEPLQTDGGNLDEENTVLQDVRDI</sequence>
<reference evidence="3" key="1">
    <citation type="submission" date="2023-08" db="EMBL/GenBank/DDBJ databases">
        <authorList>
            <person name="Alioto T."/>
            <person name="Alioto T."/>
            <person name="Gomez Garrido J."/>
        </authorList>
    </citation>
    <scope>NUCLEOTIDE SEQUENCE</scope>
</reference>
<keyword evidence="4" id="KW-1185">Reference proteome</keyword>
<dbReference type="InterPro" id="IPR040648">
    <property type="entry name" value="HMGXB3_CxC4"/>
</dbReference>
<feature type="compositionally biased region" description="Polar residues" evidence="1">
    <location>
        <begin position="297"/>
        <end position="311"/>
    </location>
</feature>
<name>A0AAV1GDR3_XYRNO</name>
<dbReference type="InterPro" id="IPR013087">
    <property type="entry name" value="Znf_C2H2_type"/>
</dbReference>
<dbReference type="Proteomes" id="UP001178508">
    <property type="component" value="Chromosome 14"/>
</dbReference>
<feature type="compositionally biased region" description="Polar residues" evidence="1">
    <location>
        <begin position="365"/>
        <end position="374"/>
    </location>
</feature>
<dbReference type="Pfam" id="PF18717">
    <property type="entry name" value="CxC4"/>
    <property type="match status" value="1"/>
</dbReference>
<feature type="compositionally biased region" description="Polar residues" evidence="1">
    <location>
        <begin position="48"/>
        <end position="57"/>
    </location>
</feature>
<dbReference type="EMBL" id="OY660877">
    <property type="protein sequence ID" value="CAJ1071563.1"/>
    <property type="molecule type" value="Genomic_DNA"/>
</dbReference>
<dbReference type="SMART" id="SM00355">
    <property type="entry name" value="ZnF_C2H2"/>
    <property type="match status" value="3"/>
</dbReference>
<evidence type="ECO:0000313" key="3">
    <source>
        <dbReference type="EMBL" id="CAJ1071563.1"/>
    </source>
</evidence>
<protein>
    <submittedName>
        <fullName evidence="3">Uncharacterized protein LOC112141289 isoform X2</fullName>
    </submittedName>
</protein>
<proteinExistence type="predicted"/>
<feature type="compositionally biased region" description="Polar residues" evidence="1">
    <location>
        <begin position="398"/>
        <end position="412"/>
    </location>
</feature>
<feature type="region of interest" description="Disordered" evidence="1">
    <location>
        <begin position="1"/>
        <end position="68"/>
    </location>
</feature>
<evidence type="ECO:0000256" key="1">
    <source>
        <dbReference type="SAM" id="MobiDB-lite"/>
    </source>
</evidence>
<feature type="domain" description="C2H2-type" evidence="2">
    <location>
        <begin position="475"/>
        <end position="497"/>
    </location>
</feature>
<dbReference type="InterPro" id="IPR039598">
    <property type="entry name" value="HMGXB3"/>
</dbReference>
<feature type="region of interest" description="Disordered" evidence="1">
    <location>
        <begin position="297"/>
        <end position="412"/>
    </location>
</feature>
<organism evidence="3 4">
    <name type="scientific">Xyrichtys novacula</name>
    <name type="common">Pearly razorfish</name>
    <name type="synonym">Hemipteronotus novacula</name>
    <dbReference type="NCBI Taxonomy" id="13765"/>
    <lineage>
        <taxon>Eukaryota</taxon>
        <taxon>Metazoa</taxon>
        <taxon>Chordata</taxon>
        <taxon>Craniata</taxon>
        <taxon>Vertebrata</taxon>
        <taxon>Euteleostomi</taxon>
        <taxon>Actinopterygii</taxon>
        <taxon>Neopterygii</taxon>
        <taxon>Teleostei</taxon>
        <taxon>Neoteleostei</taxon>
        <taxon>Acanthomorphata</taxon>
        <taxon>Eupercaria</taxon>
        <taxon>Labriformes</taxon>
        <taxon>Labridae</taxon>
        <taxon>Xyrichtys</taxon>
    </lineage>
</organism>
<feature type="domain" description="C2H2-type" evidence="2">
    <location>
        <begin position="215"/>
        <end position="238"/>
    </location>
</feature>
<feature type="compositionally biased region" description="Low complexity" evidence="1">
    <location>
        <begin position="314"/>
        <end position="330"/>
    </location>
</feature>
<feature type="region of interest" description="Disordered" evidence="1">
    <location>
        <begin position="426"/>
        <end position="455"/>
    </location>
</feature>
<evidence type="ECO:0000313" key="4">
    <source>
        <dbReference type="Proteomes" id="UP001178508"/>
    </source>
</evidence>
<feature type="domain" description="C2H2-type" evidence="2">
    <location>
        <begin position="263"/>
        <end position="283"/>
    </location>
</feature>
<dbReference type="PANTHER" id="PTHR17609:SF3">
    <property type="entry name" value="SAP DOMAIN-CONTAINING PROTEIN"/>
    <property type="match status" value="1"/>
</dbReference>
<dbReference type="PANTHER" id="PTHR17609">
    <property type="entry name" value="HMG DOMAIN-CONTAINING PROTEIN 3"/>
    <property type="match status" value="1"/>
</dbReference>
<accession>A0AAV1GDR3</accession>
<evidence type="ECO:0000259" key="2">
    <source>
        <dbReference type="SMART" id="SM00355"/>
    </source>
</evidence>